<dbReference type="InterPro" id="IPR013320">
    <property type="entry name" value="ConA-like_dom_sf"/>
</dbReference>
<dbReference type="InterPro" id="IPR001870">
    <property type="entry name" value="B30.2/SPRY"/>
</dbReference>
<dbReference type="Gene3D" id="3.30.160.60">
    <property type="entry name" value="Classic Zinc Finger"/>
    <property type="match status" value="2"/>
</dbReference>
<evidence type="ECO:0000313" key="12">
    <source>
        <dbReference type="RefSeq" id="XP_053543503.1"/>
    </source>
</evidence>
<dbReference type="SMART" id="SM00449">
    <property type="entry name" value="SPRY"/>
    <property type="match status" value="2"/>
</dbReference>
<dbReference type="Gene3D" id="2.60.120.920">
    <property type="match status" value="2"/>
</dbReference>
<dbReference type="GeneID" id="108278123"/>
<evidence type="ECO:0000259" key="10">
    <source>
        <dbReference type="PROSITE" id="PS50188"/>
    </source>
</evidence>
<feature type="coiled-coil region" evidence="7">
    <location>
        <begin position="743"/>
        <end position="855"/>
    </location>
</feature>
<dbReference type="SMART" id="SM00589">
    <property type="entry name" value="PRY"/>
    <property type="match status" value="2"/>
</dbReference>
<dbReference type="PROSITE" id="PS50089">
    <property type="entry name" value="ZF_RING_2"/>
    <property type="match status" value="2"/>
</dbReference>
<evidence type="ECO:0000256" key="5">
    <source>
        <dbReference type="ARBA" id="ARBA00022859"/>
    </source>
</evidence>
<dbReference type="Pfam" id="PF13765">
    <property type="entry name" value="PRY"/>
    <property type="match status" value="2"/>
</dbReference>
<dbReference type="GO" id="GO:0005737">
    <property type="term" value="C:cytoplasm"/>
    <property type="evidence" value="ECO:0007669"/>
    <property type="project" value="UniProtKB-ARBA"/>
</dbReference>
<gene>
    <name evidence="12" type="primary">LOC108278123</name>
</gene>
<dbReference type="GO" id="GO:0008270">
    <property type="term" value="F:zinc ion binding"/>
    <property type="evidence" value="ECO:0007669"/>
    <property type="project" value="UniProtKB-KW"/>
</dbReference>
<dbReference type="InterPro" id="IPR000315">
    <property type="entry name" value="Znf_B-box"/>
</dbReference>
<evidence type="ECO:0000256" key="7">
    <source>
        <dbReference type="SAM" id="Coils"/>
    </source>
</evidence>
<dbReference type="SUPFAM" id="SSF57845">
    <property type="entry name" value="B-box zinc-binding domain"/>
    <property type="match status" value="2"/>
</dbReference>
<evidence type="ECO:0000256" key="6">
    <source>
        <dbReference type="PROSITE-ProRule" id="PRU00024"/>
    </source>
</evidence>
<sequence length="1114" mass="127875">MAEASISVDQDRFICPVCLDRLKDPVTTTCGHNFCKVCINGYWDKEDLTGVYSCPQCRETFTPRPVLCRNNMLAEMVEKQNKTELQAASPAHRYTGPKDVECDSCTGRKRKAINSCMECRASYCEDHLKPHYQAPALKKHKLVEARAELQEKICSQHDNVIEIYCRTDQSFICYLCTMDEHKGHDAVSTKAERTEKQNEVKEKQMKSQQRIQEKQKKMQELRQTVDTIKRHSQAAVDESEKTFTELISSMEKKRSEVKELIRAQEKAELSRAERLLKQLEQEIADLKRRVTELEQLSHTHDHIHFLQSFPSLCASPQREASPSIIVNQHLSFDGVRKPLSDLKKRVEEICEEEFNKICPQAAALQILPSQQKSRKDFLQYFCYLTLDPNTAHPSLILSEKNRAVTHSRTQQQCPVHPERFDYWPQMLSKESVCGRCYWEVEWSGFAFISVSYKELSRKGQGNECVFGYNSQSWSLVCSPSSVIFRHNNIKTVLPGPASSRIGVYVDHIVGTLSFYSISGTMKLLHRVHTTFCQPLYAGFGVGNNSAVRLGVPKVCECREMAEASISVDQDQFICPVCLDHLKDPVTTTCGHNFCEVCIIGFWDQEDVKGVYSCPRCRKTFTPRPVLCRNNMLAEMVEKQNETELQAVSPAPRYAGPGDVECDSCIGRKRKAINSCLVCLASYCEDHIKPHNQAPAFKKHKLVEPRAELQEKICSEHDKLSEMYCRTDQSFICYLCMMDKHKGHDTVSTKAERTEKQNELQEEQMKFQQRIQEKQKKVQELRQNVDTIKRRSQAAVDESEKIFTELISSMEKKYSEVKELIRAQEKAELSRAERHLKQLEQEIADLKRRISELEQLSHTHDHIHFLQVFPSLCVSPGSEDSPSFTVNQHLSFDGVRKSLSDLKQRVEKICEEGFNQICPQAAAFQVLPLQPKTREDLLQYFCYLTLDPSTAHRQLILSEKNRVVKRSRTQQRYPDHQERFDSWSQVLCKESVCGFSYWEVEWSGDVSISVSYKEISRKGGGSESLFGFNNQSWSLQCSPSSVAFWHNNIKTDLRGPASSRIGVYVDHSAGTLSFYSMSDMMRLLHRVHTTFIQSHPLYAGFCVGNNSILRLCDLK</sequence>
<dbReference type="SMART" id="SM00336">
    <property type="entry name" value="BBOX"/>
    <property type="match status" value="2"/>
</dbReference>
<dbReference type="InterPro" id="IPR013083">
    <property type="entry name" value="Znf_RING/FYVE/PHD"/>
</dbReference>
<feature type="domain" description="B box-type" evidence="9">
    <location>
        <begin position="708"/>
        <end position="748"/>
    </location>
</feature>
<feature type="coiled-coil region" evidence="7">
    <location>
        <begin position="191"/>
        <end position="296"/>
    </location>
</feature>
<dbReference type="OrthoDB" id="6105938at2759"/>
<evidence type="ECO:0000256" key="4">
    <source>
        <dbReference type="ARBA" id="ARBA00022833"/>
    </source>
</evidence>
<dbReference type="InterPro" id="IPR017907">
    <property type="entry name" value="Znf_RING_CS"/>
</dbReference>
<organism evidence="11 12">
    <name type="scientific">Ictalurus punctatus</name>
    <name type="common">Channel catfish</name>
    <name type="synonym">Silurus punctatus</name>
    <dbReference type="NCBI Taxonomy" id="7998"/>
    <lineage>
        <taxon>Eukaryota</taxon>
        <taxon>Metazoa</taxon>
        <taxon>Chordata</taxon>
        <taxon>Craniata</taxon>
        <taxon>Vertebrata</taxon>
        <taxon>Euteleostomi</taxon>
        <taxon>Actinopterygii</taxon>
        <taxon>Neopterygii</taxon>
        <taxon>Teleostei</taxon>
        <taxon>Ostariophysi</taxon>
        <taxon>Siluriformes</taxon>
        <taxon>Ictaluridae</taxon>
        <taxon>Ictalurus</taxon>
    </lineage>
</organism>
<dbReference type="PROSITE" id="PS50188">
    <property type="entry name" value="B302_SPRY"/>
    <property type="match status" value="2"/>
</dbReference>
<dbReference type="AlphaFoldDB" id="A0A9F7RV37"/>
<keyword evidence="7" id="KW-0175">Coiled coil</keyword>
<feature type="domain" description="B30.2/SPRY" evidence="10">
    <location>
        <begin position="363"/>
        <end position="556"/>
    </location>
</feature>
<dbReference type="InterPro" id="IPR001841">
    <property type="entry name" value="Znf_RING"/>
</dbReference>
<accession>A0A9F7RV37</accession>
<proteinExistence type="predicted"/>
<dbReference type="Pfam" id="PF15227">
    <property type="entry name" value="zf-C3HC4_4"/>
    <property type="match status" value="2"/>
</dbReference>
<dbReference type="GO" id="GO:0016874">
    <property type="term" value="F:ligase activity"/>
    <property type="evidence" value="ECO:0007669"/>
    <property type="project" value="UniProtKB-KW"/>
</dbReference>
<feature type="domain" description="RING-type" evidence="8">
    <location>
        <begin position="15"/>
        <end position="58"/>
    </location>
</feature>
<keyword evidence="1" id="KW-0399">Innate immunity</keyword>
<dbReference type="PROSITE" id="PS00518">
    <property type="entry name" value="ZF_RING_1"/>
    <property type="match status" value="2"/>
</dbReference>
<feature type="domain" description="B box-type" evidence="9">
    <location>
        <begin position="149"/>
        <end position="189"/>
    </location>
</feature>
<dbReference type="SUPFAM" id="SSF57850">
    <property type="entry name" value="RING/U-box"/>
    <property type="match status" value="2"/>
</dbReference>
<dbReference type="PRINTS" id="PR01407">
    <property type="entry name" value="BUTYPHLNCDUF"/>
</dbReference>
<reference evidence="12" key="2">
    <citation type="submission" date="2025-08" db="UniProtKB">
        <authorList>
            <consortium name="RefSeq"/>
        </authorList>
    </citation>
    <scope>IDENTIFICATION</scope>
    <source>
        <tissue evidence="12">Blood</tissue>
    </source>
</reference>
<dbReference type="Proteomes" id="UP000221080">
    <property type="component" value="Chromosome 17"/>
</dbReference>
<evidence type="ECO:0000256" key="2">
    <source>
        <dbReference type="ARBA" id="ARBA00022723"/>
    </source>
</evidence>
<dbReference type="PANTHER" id="PTHR25465">
    <property type="entry name" value="B-BOX DOMAIN CONTAINING"/>
    <property type="match status" value="1"/>
</dbReference>
<dbReference type="Gene3D" id="3.30.40.10">
    <property type="entry name" value="Zinc/RING finger domain, C3HC4 (zinc finger)"/>
    <property type="match status" value="2"/>
</dbReference>
<keyword evidence="5" id="KW-0391">Immunity</keyword>
<dbReference type="CDD" id="cd16040">
    <property type="entry name" value="SPRY_PRY_SNTX"/>
    <property type="match status" value="2"/>
</dbReference>
<keyword evidence="3 6" id="KW-0863">Zinc-finger</keyword>
<dbReference type="SUPFAM" id="SSF49899">
    <property type="entry name" value="Concanavalin A-like lectins/glucanases"/>
    <property type="match status" value="2"/>
</dbReference>
<dbReference type="KEGG" id="ipu:108278123"/>
<dbReference type="SMART" id="SM00184">
    <property type="entry name" value="RING"/>
    <property type="match status" value="2"/>
</dbReference>
<dbReference type="InterPro" id="IPR006574">
    <property type="entry name" value="PRY"/>
</dbReference>
<evidence type="ECO:0000256" key="1">
    <source>
        <dbReference type="ARBA" id="ARBA00022588"/>
    </source>
</evidence>
<dbReference type="RefSeq" id="XP_053543503.1">
    <property type="nucleotide sequence ID" value="XM_053687528.1"/>
</dbReference>
<keyword evidence="12" id="KW-0436">Ligase</keyword>
<feature type="domain" description="B30.2/SPRY" evidence="10">
    <location>
        <begin position="922"/>
        <end position="1114"/>
    </location>
</feature>
<dbReference type="Pfam" id="PF00622">
    <property type="entry name" value="SPRY"/>
    <property type="match status" value="2"/>
</dbReference>
<dbReference type="Pfam" id="PF00643">
    <property type="entry name" value="zf-B_box"/>
    <property type="match status" value="2"/>
</dbReference>
<reference evidence="11" key="1">
    <citation type="journal article" date="2016" name="Nat. Commun.">
        <title>The channel catfish genome sequence provides insights into the evolution of scale formation in teleosts.</title>
        <authorList>
            <person name="Liu Z."/>
            <person name="Liu S."/>
            <person name="Yao J."/>
            <person name="Bao L."/>
            <person name="Zhang J."/>
            <person name="Li Y."/>
            <person name="Jiang C."/>
            <person name="Sun L."/>
            <person name="Wang R."/>
            <person name="Zhang Y."/>
            <person name="Zhou T."/>
            <person name="Zeng Q."/>
            <person name="Fu Q."/>
            <person name="Gao S."/>
            <person name="Li N."/>
            <person name="Koren S."/>
            <person name="Jiang Y."/>
            <person name="Zimin A."/>
            <person name="Xu P."/>
            <person name="Phillippy A.M."/>
            <person name="Geng X."/>
            <person name="Song L."/>
            <person name="Sun F."/>
            <person name="Li C."/>
            <person name="Wang X."/>
            <person name="Chen A."/>
            <person name="Jin Y."/>
            <person name="Yuan Z."/>
            <person name="Yang Y."/>
            <person name="Tan S."/>
            <person name="Peatman E."/>
            <person name="Lu J."/>
            <person name="Qin Z."/>
            <person name="Dunham R."/>
            <person name="Li Z."/>
            <person name="Sonstegard T."/>
            <person name="Feng J."/>
            <person name="Danzmann R.G."/>
            <person name="Schroeder S."/>
            <person name="Scheffler B."/>
            <person name="Duke M.V."/>
            <person name="Ballard L."/>
            <person name="Kucuktas H."/>
            <person name="Kaltenboeck L."/>
            <person name="Liu H."/>
            <person name="Armbruster J."/>
            <person name="Xie Y."/>
            <person name="Kirby M.L."/>
            <person name="Tian Y."/>
            <person name="Flanagan M.E."/>
            <person name="Mu W."/>
            <person name="Waldbieser G.C."/>
        </authorList>
    </citation>
    <scope>NUCLEOTIDE SEQUENCE [LARGE SCALE GENOMIC DNA]</scope>
    <source>
        <strain evidence="11">SDA103</strain>
    </source>
</reference>
<name>A0A9F7RV37_ICTPU</name>
<evidence type="ECO:0000259" key="9">
    <source>
        <dbReference type="PROSITE" id="PS50119"/>
    </source>
</evidence>
<keyword evidence="4" id="KW-0862">Zinc</keyword>
<evidence type="ECO:0000256" key="3">
    <source>
        <dbReference type="ARBA" id="ARBA00022771"/>
    </source>
</evidence>
<dbReference type="PROSITE" id="PS50119">
    <property type="entry name" value="ZF_BBOX"/>
    <property type="match status" value="2"/>
</dbReference>
<dbReference type="InterPro" id="IPR003877">
    <property type="entry name" value="SPRY_dom"/>
</dbReference>
<dbReference type="GO" id="GO:0045087">
    <property type="term" value="P:innate immune response"/>
    <property type="evidence" value="ECO:0007669"/>
    <property type="project" value="UniProtKB-KW"/>
</dbReference>
<dbReference type="Gene3D" id="4.10.830.40">
    <property type="match status" value="2"/>
</dbReference>
<feature type="domain" description="RING-type" evidence="8">
    <location>
        <begin position="574"/>
        <end position="617"/>
    </location>
</feature>
<evidence type="ECO:0000259" key="8">
    <source>
        <dbReference type="PROSITE" id="PS50089"/>
    </source>
</evidence>
<keyword evidence="11" id="KW-1185">Reference proteome</keyword>
<dbReference type="PANTHER" id="PTHR25465:SF5">
    <property type="entry name" value="E3 UBIQUITIN_ISG15 LIGASE TRIM25-RELATED"/>
    <property type="match status" value="1"/>
</dbReference>
<dbReference type="CDD" id="cd19769">
    <property type="entry name" value="Bbox2_TRIM16-like"/>
    <property type="match status" value="2"/>
</dbReference>
<keyword evidence="2" id="KW-0479">Metal-binding</keyword>
<dbReference type="InterPro" id="IPR003879">
    <property type="entry name" value="Butyrophylin_SPRY"/>
</dbReference>
<dbReference type="InterPro" id="IPR051051">
    <property type="entry name" value="E3_ubiq-ligase_TRIM/RNF"/>
</dbReference>
<protein>
    <submittedName>
        <fullName evidence="12">E3 ubiquitin/ISG15 ligase TRIM25</fullName>
    </submittedName>
</protein>
<dbReference type="InterPro" id="IPR058030">
    <property type="entry name" value="TRIM8/14/16/25/29/45/65_CC"/>
</dbReference>
<dbReference type="Pfam" id="PF25600">
    <property type="entry name" value="TRIM_CC"/>
    <property type="match status" value="2"/>
</dbReference>
<dbReference type="InterPro" id="IPR043136">
    <property type="entry name" value="B30.2/SPRY_sf"/>
</dbReference>
<evidence type="ECO:0000313" key="11">
    <source>
        <dbReference type="Proteomes" id="UP000221080"/>
    </source>
</evidence>